<keyword evidence="5 10" id="KW-0995">Kinetochore</keyword>
<feature type="domain" description="Kinetochore protein Ndc80 CH" evidence="13">
    <location>
        <begin position="102"/>
        <end position="213"/>
    </location>
</feature>
<dbReference type="OrthoDB" id="7459479at2759"/>
<keyword evidence="6 11" id="KW-0175">Coiled coil</keyword>
<evidence type="ECO:0000256" key="2">
    <source>
        <dbReference type="ARBA" id="ARBA00022454"/>
    </source>
</evidence>
<feature type="compositionally biased region" description="Polar residues" evidence="12">
    <location>
        <begin position="47"/>
        <end position="56"/>
    </location>
</feature>
<comment type="similarity">
    <text evidence="1 10">Belongs to the NDC80/HEC1 family.</text>
</comment>
<dbReference type="CTD" id="10403"/>
<feature type="region of interest" description="Disordered" evidence="12">
    <location>
        <begin position="1"/>
        <end position="77"/>
    </location>
</feature>
<dbReference type="RefSeq" id="XP_023167992.1">
    <property type="nucleotide sequence ID" value="XM_023312224.2"/>
</dbReference>
<feature type="coiled-coil region" evidence="11">
    <location>
        <begin position="505"/>
        <end position="617"/>
    </location>
</feature>
<comment type="function">
    <text evidence="10">Acts as a component of the essential kinetochore-associated NDC80 complex, which is required for chromosome segregation and spindle checkpoint activity.</text>
</comment>
<accession>A0A6J1LMS6</accession>
<keyword evidence="2 10" id="KW-0158">Chromosome</keyword>
<evidence type="ECO:0000313" key="14">
    <source>
        <dbReference type="Proteomes" id="UP000504633"/>
    </source>
</evidence>
<evidence type="ECO:0000256" key="8">
    <source>
        <dbReference type="ARBA" id="ARBA00023306"/>
    </source>
</evidence>
<keyword evidence="3 10" id="KW-0132">Cell division</keyword>
<dbReference type="GO" id="GO:0031262">
    <property type="term" value="C:Ndc80 complex"/>
    <property type="evidence" value="ECO:0007669"/>
    <property type="project" value="UniProtKB-UniRule"/>
</dbReference>
<organism evidence="14 15">
    <name type="scientific">Drosophila hydei</name>
    <name type="common">Fruit fly</name>
    <dbReference type="NCBI Taxonomy" id="7224"/>
    <lineage>
        <taxon>Eukaryota</taxon>
        <taxon>Metazoa</taxon>
        <taxon>Ecdysozoa</taxon>
        <taxon>Arthropoda</taxon>
        <taxon>Hexapoda</taxon>
        <taxon>Insecta</taxon>
        <taxon>Pterygota</taxon>
        <taxon>Neoptera</taxon>
        <taxon>Endopterygota</taxon>
        <taxon>Diptera</taxon>
        <taxon>Brachycera</taxon>
        <taxon>Muscomorpha</taxon>
        <taxon>Ephydroidea</taxon>
        <taxon>Drosophilidae</taxon>
        <taxon>Drosophila</taxon>
    </lineage>
</organism>
<sequence length="686" mass="80410">MYRPRRTSEFHDDGRDESGVINKRQTRSQLRTTTSSSISKPIHRDWQQQSRIAQYNQDRDRGTPHRTALPPTMKRSLANGNAMTPLRHRQASSTERPVVFHTDKKWVQEQAQMIAEYLDEMVQIYALPNFPSDFFSRGAAALRQMTMKQFVGIVNFFLHFIWPNRTTVGTNHVEDITSALHKLNYPYQVNKSWLMTPTTQHSFGHVIVMLDFIKDFAPPSQQKQHESGQYEEFPFMETSEQSSYVHNTHDSMALSNTQLSSVILNEETTQLLFTKSAECFAVWDKQKVDEYAVLKRNVSDRIVKSICDLPDTVALEADIVQQQNELQQLEEQLQQPRNNNHEELEQLTAQNQQLEHRLLSIQANMQEHREKIEQIDATAAQNVDTMKALRKERQQLHRELGQQKCSAEQFQAKKVVLNDLENKEKFYNRQLREFTERGYDQQVRFSRAKKQLLDKVEKFNTHAQNIGLDSDICSASEKDKLDLVLSLPLQLGDIQARNCRLTKLSAMLEQRGAQHKERMRHLEQQINELTKQNRNIDGVNKQLSIQIQSVEQQIEQLHHNYKIKDAMWSQHQQQLEERKCELNEKLEQLQLEQTDLIEQLDNKRKENEAVLSSAERRHAEIMREREDFCKKYKQELDHGEEHLKEIDAIIAQNEARIANIEKKLEDSKLPPFEDVLDTVFRKLINN</sequence>
<dbReference type="GeneID" id="111597472"/>
<dbReference type="PANTHER" id="PTHR10643:SF2">
    <property type="entry name" value="KINETOCHORE PROTEIN NDC80 HOMOLOG"/>
    <property type="match status" value="1"/>
</dbReference>
<dbReference type="PANTHER" id="PTHR10643">
    <property type="entry name" value="KINETOCHORE PROTEIN NDC80"/>
    <property type="match status" value="1"/>
</dbReference>
<feature type="compositionally biased region" description="Basic and acidic residues" evidence="12">
    <location>
        <begin position="1"/>
        <end position="18"/>
    </location>
</feature>
<evidence type="ECO:0000256" key="9">
    <source>
        <dbReference type="ARBA" id="ARBA00023328"/>
    </source>
</evidence>
<feature type="compositionally biased region" description="Low complexity" evidence="12">
    <location>
        <begin position="27"/>
        <end position="37"/>
    </location>
</feature>
<dbReference type="Gene3D" id="1.10.418.30">
    <property type="entry name" value="Ncd80 complex, Ncd80 subunit"/>
    <property type="match status" value="1"/>
</dbReference>
<comment type="subunit">
    <text evidence="10">Component of the NDC80 complex.</text>
</comment>
<reference evidence="15" key="1">
    <citation type="submission" date="2025-08" db="UniProtKB">
        <authorList>
            <consortium name="RefSeq"/>
        </authorList>
    </citation>
    <scope>IDENTIFICATION</scope>
    <source>
        <strain evidence="15">15085-1641.00</strain>
        <tissue evidence="15">Whole body</tissue>
    </source>
</reference>
<evidence type="ECO:0000256" key="3">
    <source>
        <dbReference type="ARBA" id="ARBA00022618"/>
    </source>
</evidence>
<dbReference type="InterPro" id="IPR038273">
    <property type="entry name" value="Ndc80_sf"/>
</dbReference>
<name>A0A6J1LMS6_DROHY</name>
<protein>
    <recommendedName>
        <fullName evidence="10">Kinetochore protein NDC80</fullName>
    </recommendedName>
</protein>
<evidence type="ECO:0000256" key="5">
    <source>
        <dbReference type="ARBA" id="ARBA00022838"/>
    </source>
</evidence>
<keyword evidence="4 10" id="KW-0498">Mitosis</keyword>
<evidence type="ECO:0000256" key="7">
    <source>
        <dbReference type="ARBA" id="ARBA00023242"/>
    </source>
</evidence>
<proteinExistence type="inferred from homology"/>
<dbReference type="Pfam" id="PF03801">
    <property type="entry name" value="Ndc80_HEC"/>
    <property type="match status" value="1"/>
</dbReference>
<dbReference type="GO" id="GO:0051315">
    <property type="term" value="P:attachment of mitotic spindle microtubules to kinetochore"/>
    <property type="evidence" value="ECO:0007669"/>
    <property type="project" value="UniProtKB-UniRule"/>
</dbReference>
<dbReference type="OMA" id="NKSWLMT"/>
<evidence type="ECO:0000256" key="12">
    <source>
        <dbReference type="SAM" id="MobiDB-lite"/>
    </source>
</evidence>
<dbReference type="GO" id="GO:0005634">
    <property type="term" value="C:nucleus"/>
    <property type="evidence" value="ECO:0007669"/>
    <property type="project" value="UniProtKB-SubCell"/>
</dbReference>
<dbReference type="InterPro" id="IPR055260">
    <property type="entry name" value="Ndc80_CH"/>
</dbReference>
<evidence type="ECO:0000256" key="10">
    <source>
        <dbReference type="RuleBase" id="RU368072"/>
    </source>
</evidence>
<evidence type="ECO:0000256" key="4">
    <source>
        <dbReference type="ARBA" id="ARBA00022776"/>
    </source>
</evidence>
<dbReference type="KEGG" id="dhe:111597472"/>
<dbReference type="InterPro" id="IPR005550">
    <property type="entry name" value="Kinetochore_Ndc80"/>
</dbReference>
<keyword evidence="9 10" id="KW-0137">Centromere</keyword>
<dbReference type="AlphaFoldDB" id="A0A6J1LMS6"/>
<evidence type="ECO:0000256" key="6">
    <source>
        <dbReference type="ARBA" id="ARBA00023054"/>
    </source>
</evidence>
<feature type="coiled-coil region" evidence="11">
    <location>
        <begin position="312"/>
        <end position="437"/>
    </location>
</feature>
<evidence type="ECO:0000256" key="11">
    <source>
        <dbReference type="SAM" id="Coils"/>
    </source>
</evidence>
<keyword evidence="14" id="KW-1185">Reference proteome</keyword>
<dbReference type="GO" id="GO:0051301">
    <property type="term" value="P:cell division"/>
    <property type="evidence" value="ECO:0007669"/>
    <property type="project" value="UniProtKB-UniRule"/>
</dbReference>
<keyword evidence="7 10" id="KW-0539">Nucleus</keyword>
<dbReference type="Proteomes" id="UP000504633">
    <property type="component" value="Unplaced"/>
</dbReference>
<keyword evidence="8 10" id="KW-0131">Cell cycle</keyword>
<evidence type="ECO:0000256" key="1">
    <source>
        <dbReference type="ARBA" id="ARBA00007050"/>
    </source>
</evidence>
<evidence type="ECO:0000259" key="13">
    <source>
        <dbReference type="Pfam" id="PF03801"/>
    </source>
</evidence>
<evidence type="ECO:0000313" key="15">
    <source>
        <dbReference type="RefSeq" id="XP_023167992.1"/>
    </source>
</evidence>
<comment type="subcellular location">
    <subcellularLocation>
        <location evidence="10">Chromosome</location>
        <location evidence="10">Centromere</location>
        <location evidence="10">Kinetochore</location>
    </subcellularLocation>
    <subcellularLocation>
        <location evidence="10">Nucleus</location>
    </subcellularLocation>
</comment>
<gene>
    <name evidence="15" type="primary">LOC111597472</name>
</gene>